<keyword evidence="2" id="KW-1185">Reference proteome</keyword>
<dbReference type="Proteomes" id="UP001595530">
    <property type="component" value="Unassembled WGS sequence"/>
</dbReference>
<dbReference type="InterPro" id="IPR036397">
    <property type="entry name" value="RNaseH_sf"/>
</dbReference>
<organism evidence="1 2">
    <name type="scientific">Undibacterium arcticum</name>
    <dbReference type="NCBI Taxonomy" id="1762892"/>
    <lineage>
        <taxon>Bacteria</taxon>
        <taxon>Pseudomonadati</taxon>
        <taxon>Pseudomonadota</taxon>
        <taxon>Betaproteobacteria</taxon>
        <taxon>Burkholderiales</taxon>
        <taxon>Oxalobacteraceae</taxon>
        <taxon>Undibacterium</taxon>
    </lineage>
</organism>
<gene>
    <name evidence="1" type="ORF">ACFOFO_00185</name>
</gene>
<dbReference type="Gene3D" id="3.30.420.10">
    <property type="entry name" value="Ribonuclease H-like superfamily/Ribonuclease H"/>
    <property type="match status" value="1"/>
</dbReference>
<sequence>MLDFDRSRCSDFVRETALPLLGKRPGTAMSLWRLSQAVFEWLEQFADDGPTICFDYPGDWDHLWDLLDRDMPAWLKRRNIRGNLGSDLFAQYFLVTGLEPHHALNDAQRIDSLSGKWDLHDPVPGF</sequence>
<comment type="caution">
    <text evidence="1">The sequence shown here is derived from an EMBL/GenBank/DDBJ whole genome shotgun (WGS) entry which is preliminary data.</text>
</comment>
<evidence type="ECO:0000313" key="2">
    <source>
        <dbReference type="Proteomes" id="UP001595530"/>
    </source>
</evidence>
<proteinExistence type="predicted"/>
<evidence type="ECO:0000313" key="1">
    <source>
        <dbReference type="EMBL" id="MFC3106395.1"/>
    </source>
</evidence>
<name>A0ABV7EYJ0_9BURK</name>
<reference evidence="2" key="1">
    <citation type="journal article" date="2019" name="Int. J. Syst. Evol. Microbiol.">
        <title>The Global Catalogue of Microorganisms (GCM) 10K type strain sequencing project: providing services to taxonomists for standard genome sequencing and annotation.</title>
        <authorList>
            <consortium name="The Broad Institute Genomics Platform"/>
            <consortium name="The Broad Institute Genome Sequencing Center for Infectious Disease"/>
            <person name="Wu L."/>
            <person name="Ma J."/>
        </authorList>
    </citation>
    <scope>NUCLEOTIDE SEQUENCE [LARGE SCALE GENOMIC DNA]</scope>
    <source>
        <strain evidence="2">KCTC 42986</strain>
    </source>
</reference>
<accession>A0ABV7EYJ0</accession>
<dbReference type="EMBL" id="JBHRTP010000002">
    <property type="protein sequence ID" value="MFC3106395.1"/>
    <property type="molecule type" value="Genomic_DNA"/>
</dbReference>
<protein>
    <submittedName>
        <fullName evidence="1">Uncharacterized protein</fullName>
    </submittedName>
</protein>